<evidence type="ECO:0000313" key="6">
    <source>
        <dbReference type="Proteomes" id="UP000001225"/>
    </source>
</evidence>
<keyword evidence="6" id="KW-1185">Reference proteome</keyword>
<dbReference type="PANTHER" id="PTHR43035:SF1">
    <property type="entry name" value="FATTY ACID REPRESSION MUTANT PROTEIN 2-RELATED"/>
    <property type="match status" value="1"/>
</dbReference>
<organism evidence="5 6">
    <name type="scientific">Bordetella petrii (strain ATCC BAA-461 / DSM 12804 / CCUG 43448 / CIP 107267 / Se-1111R)</name>
    <dbReference type="NCBI Taxonomy" id="340100"/>
    <lineage>
        <taxon>Bacteria</taxon>
        <taxon>Pseudomonadati</taxon>
        <taxon>Pseudomonadota</taxon>
        <taxon>Betaproteobacteria</taxon>
        <taxon>Burkholderiales</taxon>
        <taxon>Alcaligenaceae</taxon>
        <taxon>Bordetella</taxon>
    </lineage>
</organism>
<gene>
    <name evidence="5" type="ordered locus">Bpet3518</name>
</gene>
<accession>A9HYQ7</accession>
<evidence type="ECO:0000256" key="3">
    <source>
        <dbReference type="ARBA" id="ARBA00023002"/>
    </source>
</evidence>
<dbReference type="Proteomes" id="UP000001225">
    <property type="component" value="Chromosome"/>
</dbReference>
<name>A9HYQ7_BORPD</name>
<dbReference type="InterPro" id="IPR000415">
    <property type="entry name" value="Nitroreductase-like"/>
</dbReference>
<dbReference type="eggNOG" id="COG3560">
    <property type="taxonomic scope" value="Bacteria"/>
</dbReference>
<proteinExistence type="predicted"/>
<dbReference type="Gene3D" id="3.40.109.10">
    <property type="entry name" value="NADH Oxidase"/>
    <property type="match status" value="1"/>
</dbReference>
<dbReference type="SUPFAM" id="SSF55469">
    <property type="entry name" value="FMN-dependent nitroreductase-like"/>
    <property type="match status" value="1"/>
</dbReference>
<protein>
    <recommendedName>
        <fullName evidence="4">Nitroreductase domain-containing protein</fullName>
    </recommendedName>
</protein>
<dbReference type="GO" id="GO:0005737">
    <property type="term" value="C:cytoplasm"/>
    <property type="evidence" value="ECO:0007669"/>
    <property type="project" value="UniProtKB-SubCell"/>
</dbReference>
<evidence type="ECO:0000256" key="1">
    <source>
        <dbReference type="ARBA" id="ARBA00004496"/>
    </source>
</evidence>
<reference evidence="5 6" key="1">
    <citation type="journal article" date="2008" name="BMC Genomics">
        <title>The missing link: Bordetella petrii is endowed with both the metabolic versatility of environmental bacteria and virulence traits of pathogenic Bordetellae.</title>
        <authorList>
            <person name="Gross R."/>
            <person name="Guzman C.A."/>
            <person name="Sebaihia M."/>
            <person name="Martins Dos Santos V.A."/>
            <person name="Pieper D.H."/>
            <person name="Koebnik R."/>
            <person name="Lechner M."/>
            <person name="Bartels D."/>
            <person name="Buhrmester J."/>
            <person name="Choudhuri J.V."/>
            <person name="Ebensen T."/>
            <person name="Gaigalat L."/>
            <person name="Herrmann S."/>
            <person name="Khachane A.N."/>
            <person name="Larisch C."/>
            <person name="Link S."/>
            <person name="Linke B."/>
            <person name="Meyer F."/>
            <person name="Mormann S."/>
            <person name="Nakunst D."/>
            <person name="Rueckert C."/>
            <person name="Schneiker-Bekel S."/>
            <person name="Schulze K."/>
            <person name="Vorhoelter F.J."/>
            <person name="Yevsa T."/>
            <person name="Engle J.T."/>
            <person name="Goldman W.E."/>
            <person name="Puehler A."/>
            <person name="Goebel U.B."/>
            <person name="Goesmann A."/>
            <person name="Bloecker H."/>
            <person name="Kaiser O."/>
            <person name="Martinez-Arias R."/>
        </authorList>
    </citation>
    <scope>NUCLEOTIDE SEQUENCE [LARGE SCALE GENOMIC DNA]</scope>
    <source>
        <strain evidence="6">ATCC BAA-461 / DSM 12804 / CCUG 43448 / CIP 107267 / Se-1111R</strain>
    </source>
</reference>
<evidence type="ECO:0000259" key="4">
    <source>
        <dbReference type="Pfam" id="PF00881"/>
    </source>
</evidence>
<dbReference type="CDD" id="cd02140">
    <property type="entry name" value="Frm2-like"/>
    <property type="match status" value="1"/>
</dbReference>
<dbReference type="InterPro" id="IPR029479">
    <property type="entry name" value="Nitroreductase"/>
</dbReference>
<comment type="subcellular location">
    <subcellularLocation>
        <location evidence="1">Cytoplasm</location>
    </subcellularLocation>
</comment>
<dbReference type="GO" id="GO:0016491">
    <property type="term" value="F:oxidoreductase activity"/>
    <property type="evidence" value="ECO:0007669"/>
    <property type="project" value="UniProtKB-KW"/>
</dbReference>
<sequence>MPQLEFPRPLYLLVGRSHMNNAFLDALKQRRTQYSLGRNVSASKEELLSLIQEAIKHSPSSFNSQSSRALVLFGAESEKLWRIAVDEVRKVAPPENFAQTEAKLNSFAAGVGTVLFFEDQDVVRSLQEKFALYADNFPVWSEQAGGMAQLSVWATLANAGVGASLQHYNPLIDAAVASEWHIPASWKLRAQMPFGSNEAGFGDKPFMDDAERFRVAG</sequence>
<feature type="domain" description="Nitroreductase" evidence="4">
    <location>
        <begin position="27"/>
        <end position="195"/>
    </location>
</feature>
<dbReference type="KEGG" id="bpt:Bpet3518"/>
<dbReference type="PANTHER" id="PTHR43035">
    <property type="entry name" value="FATTY ACID REPRESSION MUTANT PROTEIN 2-RELATED"/>
    <property type="match status" value="1"/>
</dbReference>
<dbReference type="STRING" id="94624.Bpet3518"/>
<keyword evidence="2" id="KW-0963">Cytoplasm</keyword>
<keyword evidence="3" id="KW-0560">Oxidoreductase</keyword>
<dbReference type="EMBL" id="AM902716">
    <property type="protein sequence ID" value="CAP43861.1"/>
    <property type="molecule type" value="Genomic_DNA"/>
</dbReference>
<dbReference type="FunFam" id="3.40.109.10:FF:000001">
    <property type="entry name" value="Nitroreductase family"/>
    <property type="match status" value="1"/>
</dbReference>
<dbReference type="InterPro" id="IPR033877">
    <property type="entry name" value="Frm2/Hbn1"/>
</dbReference>
<evidence type="ECO:0000256" key="2">
    <source>
        <dbReference type="ARBA" id="ARBA00022490"/>
    </source>
</evidence>
<dbReference type="GO" id="GO:0034599">
    <property type="term" value="P:cellular response to oxidative stress"/>
    <property type="evidence" value="ECO:0007669"/>
    <property type="project" value="InterPro"/>
</dbReference>
<dbReference type="Pfam" id="PF00881">
    <property type="entry name" value="Nitroreductase"/>
    <property type="match status" value="1"/>
</dbReference>
<evidence type="ECO:0000313" key="5">
    <source>
        <dbReference type="EMBL" id="CAP43861.1"/>
    </source>
</evidence>
<dbReference type="AlphaFoldDB" id="A9HYQ7"/>